<evidence type="ECO:0000313" key="2">
    <source>
        <dbReference type="EMBL" id="KIW67789.1"/>
    </source>
</evidence>
<organism evidence="2 3">
    <name type="scientific">Phialophora macrospora</name>
    <dbReference type="NCBI Taxonomy" id="1851006"/>
    <lineage>
        <taxon>Eukaryota</taxon>
        <taxon>Fungi</taxon>
        <taxon>Dikarya</taxon>
        <taxon>Ascomycota</taxon>
        <taxon>Pezizomycotina</taxon>
        <taxon>Eurotiomycetes</taxon>
        <taxon>Chaetothyriomycetidae</taxon>
        <taxon>Chaetothyriales</taxon>
        <taxon>Herpotrichiellaceae</taxon>
        <taxon>Phialophora</taxon>
    </lineage>
</organism>
<sequence>MAEEAVIFPDQPLFMVDRGWQRRKKRAAKNSPQAVHERELDLQPSRVPEVTITVAKGPGSTRSTSPPERKKDHRLAKAQAKQHAPIQFMNYEPPTSKKKQQHGPGGRAQTGTVHTGKSLYHDTAMKPKDIPRDLFILKKSLPGTATALYSVIDPEVSSFQEFVGYYPTRMAAAMYPITKTVTLTHNPIETFWFPAVVKDEVSLHAILFSCAMHYFLGSGQLTFRDSDLLMKVILNRLNRRLHEGKYSDLTIGAVSCLALCENHLGNHPRWKMHAAGMSEMVRVRGGFQNVRDVLHMKIYRADTIGAVDTLTHPNFPRPTRTTQSLFDVLAIMPPANPIEPTLVNLGLTQTVLNALVELSHLCHALNQAAEKRIPVDPLAFDEDVTCIQHDLLRSISPDQEAVERLCVITALIFVQTLTREVPFTRLCSSHISTQLKEALPAVKTAKAPARLIFWILFMGGLVSKDTSERVWFRQKLTDFQQLQNDWVQWENVKARLQTVFWVNNLQDAFGLELWHDIDPSNRPACQ</sequence>
<name>A0A0D2G738_9EURO</name>
<protein>
    <recommendedName>
        <fullName evidence="4">Transcription factor domain-containing protein</fullName>
    </recommendedName>
</protein>
<dbReference type="PANTHER" id="PTHR37540:SF5">
    <property type="entry name" value="TRANSCRIPTION FACTOR DOMAIN-CONTAINING PROTEIN"/>
    <property type="match status" value="1"/>
</dbReference>
<evidence type="ECO:0008006" key="4">
    <source>
        <dbReference type="Google" id="ProtNLM"/>
    </source>
</evidence>
<proteinExistence type="predicted"/>
<keyword evidence="3" id="KW-1185">Reference proteome</keyword>
<dbReference type="Proteomes" id="UP000054266">
    <property type="component" value="Unassembled WGS sequence"/>
</dbReference>
<dbReference type="HOGENOM" id="CLU_035146_0_0_1"/>
<dbReference type="PANTHER" id="PTHR37540">
    <property type="entry name" value="TRANSCRIPTION FACTOR (ACR-2), PUTATIVE-RELATED-RELATED"/>
    <property type="match status" value="1"/>
</dbReference>
<feature type="region of interest" description="Disordered" evidence="1">
    <location>
        <begin position="22"/>
        <end position="117"/>
    </location>
</feature>
<dbReference type="AlphaFoldDB" id="A0A0D2G738"/>
<reference evidence="2 3" key="1">
    <citation type="submission" date="2015-01" db="EMBL/GenBank/DDBJ databases">
        <title>The Genome Sequence of Capronia semiimmersa CBS27337.</title>
        <authorList>
            <consortium name="The Broad Institute Genomics Platform"/>
            <person name="Cuomo C."/>
            <person name="de Hoog S."/>
            <person name="Gorbushina A."/>
            <person name="Stielow B."/>
            <person name="Teixiera M."/>
            <person name="Abouelleil A."/>
            <person name="Chapman S.B."/>
            <person name="Priest M."/>
            <person name="Young S.K."/>
            <person name="Wortman J."/>
            <person name="Nusbaum C."/>
            <person name="Birren B."/>
        </authorList>
    </citation>
    <scope>NUCLEOTIDE SEQUENCE [LARGE SCALE GENOMIC DNA]</scope>
    <source>
        <strain evidence="2 3">CBS 27337</strain>
    </source>
</reference>
<dbReference type="STRING" id="5601.A0A0D2G738"/>
<gene>
    <name evidence="2" type="ORF">PV04_07017</name>
</gene>
<accession>A0A0D2G738</accession>
<evidence type="ECO:0000313" key="3">
    <source>
        <dbReference type="Proteomes" id="UP000054266"/>
    </source>
</evidence>
<dbReference type="Pfam" id="PF11951">
    <property type="entry name" value="Fungal_trans_2"/>
    <property type="match status" value="1"/>
</dbReference>
<dbReference type="EMBL" id="KN846959">
    <property type="protein sequence ID" value="KIW67789.1"/>
    <property type="molecule type" value="Genomic_DNA"/>
</dbReference>
<evidence type="ECO:0000256" key="1">
    <source>
        <dbReference type="SAM" id="MobiDB-lite"/>
    </source>
</evidence>
<dbReference type="InterPro" id="IPR021858">
    <property type="entry name" value="Fun_TF"/>
</dbReference>